<dbReference type="EMBL" id="CP021323">
    <property type="protein sequence ID" value="ARS52648.1"/>
    <property type="molecule type" value="Genomic_DNA"/>
</dbReference>
<name>A0A2Z2H5U0_9GAMM</name>
<dbReference type="OrthoDB" id="6183083at2"/>
<reference evidence="1 2" key="1">
    <citation type="journal article" date="2017" name="Int. J. Syst. Evol. Microbiol.">
        <title>Kushneria konosiri sp. nov., isolated from the Korean salt-fermented seafood Daemi-jeot.</title>
        <authorList>
            <person name="Yun J.H."/>
            <person name="Park S.K."/>
            <person name="Lee J.Y."/>
            <person name="Jung M.J."/>
            <person name="Bae J.W."/>
        </authorList>
    </citation>
    <scope>NUCLEOTIDE SEQUENCE [LARGE SCALE GENOMIC DNA]</scope>
    <source>
        <strain evidence="1 2">X49</strain>
    </source>
</reference>
<dbReference type="RefSeq" id="WP_086621404.1">
    <property type="nucleotide sequence ID" value="NZ_CP021323.1"/>
</dbReference>
<organism evidence="1 2">
    <name type="scientific">Kushneria konosiri</name>
    <dbReference type="NCBI Taxonomy" id="698828"/>
    <lineage>
        <taxon>Bacteria</taxon>
        <taxon>Pseudomonadati</taxon>
        <taxon>Pseudomonadota</taxon>
        <taxon>Gammaproteobacteria</taxon>
        <taxon>Oceanospirillales</taxon>
        <taxon>Halomonadaceae</taxon>
        <taxon>Kushneria</taxon>
    </lineage>
</organism>
<proteinExistence type="predicted"/>
<dbReference type="AlphaFoldDB" id="A0A2Z2H5U0"/>
<evidence type="ECO:0000313" key="1">
    <source>
        <dbReference type="EMBL" id="ARS52648.1"/>
    </source>
</evidence>
<dbReference type="Proteomes" id="UP000250025">
    <property type="component" value="Chromosome"/>
</dbReference>
<dbReference type="KEGG" id="kus:B9G99_06960"/>
<accession>A0A2Z2H5U0</accession>
<sequence length="113" mass="13012">MRQSSDLSARSCAPSSLHQLRRALLESRDALGIEGVQVRGADHSLHFELARCEIVRPLLSVWFNVERHQYTLMCRTTTTIIAPGRPMSDTRARLAEYLNHHAWQHGWRQASRH</sequence>
<evidence type="ECO:0000313" key="2">
    <source>
        <dbReference type="Proteomes" id="UP000250025"/>
    </source>
</evidence>
<gene>
    <name evidence="1" type="ORF">B9G99_06960</name>
</gene>
<keyword evidence="2" id="KW-1185">Reference proteome</keyword>
<protein>
    <submittedName>
        <fullName evidence="1">Uncharacterized protein</fullName>
    </submittedName>
</protein>